<dbReference type="SUPFAM" id="SSF52540">
    <property type="entry name" value="P-loop containing nucleoside triphosphate hydrolases"/>
    <property type="match status" value="1"/>
</dbReference>
<dbReference type="PROSITE" id="PS51789">
    <property type="entry name" value="RLR_CTR"/>
    <property type="match status" value="1"/>
</dbReference>
<feature type="domain" description="Helicase ATP-binding" evidence="6">
    <location>
        <begin position="631"/>
        <end position="801"/>
    </location>
</feature>
<evidence type="ECO:0000256" key="3">
    <source>
        <dbReference type="ARBA" id="ARBA00022859"/>
    </source>
</evidence>
<dbReference type="InterPro" id="IPR006935">
    <property type="entry name" value="Helicase/UvrB_N"/>
</dbReference>
<dbReference type="GO" id="GO:0016787">
    <property type="term" value="F:hydrolase activity"/>
    <property type="evidence" value="ECO:0007669"/>
    <property type="project" value="InterPro"/>
</dbReference>
<dbReference type="InterPro" id="IPR001650">
    <property type="entry name" value="Helicase_C-like"/>
</dbReference>
<comment type="catalytic activity">
    <reaction evidence="4">
        <text>ATP + H2O = ADP + phosphate + H(+)</text>
        <dbReference type="Rhea" id="RHEA:13065"/>
        <dbReference type="ChEBI" id="CHEBI:15377"/>
        <dbReference type="ChEBI" id="CHEBI:15378"/>
        <dbReference type="ChEBI" id="CHEBI:30616"/>
        <dbReference type="ChEBI" id="CHEBI:43474"/>
        <dbReference type="ChEBI" id="CHEBI:456216"/>
        <dbReference type="EC" id="3.6.4.13"/>
    </reaction>
    <physiologicalReaction direction="left-to-right" evidence="4">
        <dbReference type="Rhea" id="RHEA:13066"/>
    </physiologicalReaction>
</comment>
<dbReference type="Pfam" id="PF04851">
    <property type="entry name" value="ResIII"/>
    <property type="match status" value="1"/>
</dbReference>
<evidence type="ECO:0000256" key="2">
    <source>
        <dbReference type="ARBA" id="ARBA00022588"/>
    </source>
</evidence>
<dbReference type="GO" id="GO:0003677">
    <property type="term" value="F:DNA binding"/>
    <property type="evidence" value="ECO:0007669"/>
    <property type="project" value="InterPro"/>
</dbReference>
<proteinExistence type="inferred from homology"/>
<dbReference type="Pfam" id="PF11648">
    <property type="entry name" value="RIG-I_C-RD"/>
    <property type="match status" value="1"/>
</dbReference>
<dbReference type="InterPro" id="IPR051363">
    <property type="entry name" value="RLR_Helicase"/>
</dbReference>
<evidence type="ECO:0000313" key="10">
    <source>
        <dbReference type="Proteomes" id="UP000663842"/>
    </source>
</evidence>
<dbReference type="PROSITE" id="PS51192">
    <property type="entry name" value="HELICASE_ATP_BIND_1"/>
    <property type="match status" value="1"/>
</dbReference>
<evidence type="ECO:0000259" key="7">
    <source>
        <dbReference type="PROSITE" id="PS51194"/>
    </source>
</evidence>
<dbReference type="Gene3D" id="1.20.1320.30">
    <property type="match status" value="1"/>
</dbReference>
<keyword evidence="3" id="KW-0391">Immunity</keyword>
<evidence type="ECO:0008006" key="11">
    <source>
        <dbReference type="Google" id="ProtNLM"/>
    </source>
</evidence>
<dbReference type="PANTHER" id="PTHR14074:SF16">
    <property type="entry name" value="ANTIVIRAL INNATE IMMUNE RESPONSE RECEPTOR RIG-I"/>
    <property type="match status" value="1"/>
</dbReference>
<comment type="similarity">
    <text evidence="1">Belongs to the helicase family. RLR subfamily.</text>
</comment>
<gene>
    <name evidence="9" type="ORF">UXM345_LOCUS5695</name>
</gene>
<organism evidence="9 10">
    <name type="scientific">Rotaria magnacalcarata</name>
    <dbReference type="NCBI Taxonomy" id="392030"/>
    <lineage>
        <taxon>Eukaryota</taxon>
        <taxon>Metazoa</taxon>
        <taxon>Spiralia</taxon>
        <taxon>Gnathifera</taxon>
        <taxon>Rotifera</taxon>
        <taxon>Eurotatoria</taxon>
        <taxon>Bdelloidea</taxon>
        <taxon>Philodinida</taxon>
        <taxon>Philodinidae</taxon>
        <taxon>Rotaria</taxon>
    </lineage>
</organism>
<sequence length="1314" mass="148590">MKKFDSTVSQYSRFWDVAPLMIDSLMAYIVRGANLPVEGVHPYKAVHPNQLTMIFRFRCSTQEIAEEIVKKIIEDEYEIEISFYFAGFKQVSMNLVSISSDQLRSVLSKTVADGGSTNAQYIHRQQTSTFVGRYLTNVRKMIYMENEKANMSMLTTSLEDQFSSLMEQAMTSTKEVKLDLKLYEQVWSSNDFNPDKITNTINKLFIFNKTATEHSKHTDTFFNLNQKNDQASSTSASVAGGFSIFGIGGSIQGSGSSSSSSSNALSNTRKDIYSSKDVQDLLAKEKIESEWTGEKWVPKSLYVYRITDVADYLQVGIIAKQLVADKQNGAIIRTVSTNIKGLTASNATLPSFMVGEIRLFGGRLTALTASWLICDGSQISRNTYSRLYDAIGNLYGDTGNGATFMLPDFRGRVPVGVDPSRMRVSGAITIGLVGGHATYQLKIDQLPSHNHGAGSLATSTAGAHSHTITDPGHNHGGHTQAATSMSTSGGHRDSVLQLKHHNDYTVRVDSPHAHAIPIGHTGISVDRAENHAHSISGQTTSVGTGDPISNMPPFQTVHYIIFADNLASPSVIAKQFTYEITTTDLSSPIEEIQDYASLDLEPFEKSPIWSNNYLSQLNIQRRPFAFQIELVQSVINSGNSLVSLRTGAGKTYIAALLIKYYYMKKQKEENKQFLTFFFIPNRSIRDQQVTAIRDVGDLRVMPCDDDSSVHEFVQYSHVIVCTPQKFLNCLIDKTIFFNQVDLLIFDECHHCIGNHPYSKIMEQYLVYHPLEHQPKIIGLTASCGTKLTRSELVLKELLNSQERQRNALNKLYELCATLNCNDVVTIKNTEHIEELSKKIHMPIDDQILDVQSMSFDQHLKKLVAAIESLLKYIGSQCSPTIGALTDEQTLVERKKDAEKQNNFENVILIKYMIMFVKRLDALTNLPMKSIINDIINKIDLFYNKKEMPLTIETKVHDYCIQTMNSIVEQLKESQYYLTNPKLDFLTDLLQRLIKQRDDARGLILVSRTLYAKLLFDYFNERQDSKDIIKPYWLVGQNGVDYQNSLSEQDEALQNFRKGLSNVLIATDIVQEGLDVPECSFIIRYEFVSNEIGTVQSRGRARAEKSSCFLVVDKGSKNHNKEMINRLKEKEMSEALNNWQQISSHDLKLNLQKVQSRIIDQWRAEADWKKIVQSKLQDSEGIDGKVSCRTCDYYLGEISWIRKRNSNYFVRQQQLAEHVEIELYSSAQMYKEIQVNGKVRCGNRKCREDIGGVQQYTDRPDIKEICALACKKLKFTLKDQHGDYQVSTVKKWTEVTFKIPELEPLMSTNAAPDQP</sequence>
<dbReference type="Pfam" id="PF07484">
    <property type="entry name" value="Collar"/>
    <property type="match status" value="1"/>
</dbReference>
<dbReference type="PROSITE" id="PS51194">
    <property type="entry name" value="HELICASE_CTER"/>
    <property type="match status" value="1"/>
</dbReference>
<dbReference type="GO" id="GO:0005737">
    <property type="term" value="C:cytoplasm"/>
    <property type="evidence" value="ECO:0007669"/>
    <property type="project" value="TreeGrafter"/>
</dbReference>
<reference evidence="9" key="1">
    <citation type="submission" date="2021-02" db="EMBL/GenBank/DDBJ databases">
        <authorList>
            <person name="Nowell W R."/>
        </authorList>
    </citation>
    <scope>NUCLEOTIDE SEQUENCE</scope>
</reference>
<dbReference type="PANTHER" id="PTHR14074">
    <property type="entry name" value="HELICASE WITH DEATH DOMAIN-RELATED"/>
    <property type="match status" value="1"/>
</dbReference>
<dbReference type="Gene3D" id="3.90.1340.10">
    <property type="entry name" value="Phage tail collar domain"/>
    <property type="match status" value="1"/>
</dbReference>
<accession>A0A819C810</accession>
<keyword evidence="2" id="KW-0399">Innate immunity</keyword>
<dbReference type="InterPro" id="IPR021673">
    <property type="entry name" value="RLR_CTR"/>
</dbReference>
<evidence type="ECO:0000259" key="6">
    <source>
        <dbReference type="PROSITE" id="PS51192"/>
    </source>
</evidence>
<evidence type="ECO:0000256" key="1">
    <source>
        <dbReference type="ARBA" id="ARBA00006866"/>
    </source>
</evidence>
<dbReference type="Proteomes" id="UP000663842">
    <property type="component" value="Unassembled WGS sequence"/>
</dbReference>
<name>A0A819C810_9BILA</name>
<dbReference type="SMART" id="SM00490">
    <property type="entry name" value="HELICc"/>
    <property type="match status" value="1"/>
</dbReference>
<dbReference type="SMART" id="SM00487">
    <property type="entry name" value="DEXDc"/>
    <property type="match status" value="1"/>
</dbReference>
<feature type="domain" description="Helicase C-terminal" evidence="7">
    <location>
        <begin position="987"/>
        <end position="1149"/>
    </location>
</feature>
<protein>
    <recommendedName>
        <fullName evidence="11">RNA helicase</fullName>
    </recommendedName>
</protein>
<dbReference type="GO" id="GO:0003724">
    <property type="term" value="F:RNA helicase activity"/>
    <property type="evidence" value="ECO:0007669"/>
    <property type="project" value="UniProtKB-EC"/>
</dbReference>
<evidence type="ECO:0000259" key="8">
    <source>
        <dbReference type="PROSITE" id="PS51789"/>
    </source>
</evidence>
<evidence type="ECO:0000256" key="5">
    <source>
        <dbReference type="SAM" id="MobiDB-lite"/>
    </source>
</evidence>
<dbReference type="GO" id="GO:0005524">
    <property type="term" value="F:ATP binding"/>
    <property type="evidence" value="ECO:0007669"/>
    <property type="project" value="InterPro"/>
</dbReference>
<dbReference type="Pfam" id="PF00271">
    <property type="entry name" value="Helicase_C"/>
    <property type="match status" value="1"/>
</dbReference>
<dbReference type="InterPro" id="IPR037053">
    <property type="entry name" value="Phage_tail_collar_dom_sf"/>
</dbReference>
<dbReference type="InterPro" id="IPR027417">
    <property type="entry name" value="P-loop_NTPase"/>
</dbReference>
<dbReference type="EMBL" id="CAJOBF010000429">
    <property type="protein sequence ID" value="CAF3816336.1"/>
    <property type="molecule type" value="Genomic_DNA"/>
</dbReference>
<feature type="region of interest" description="Disordered" evidence="5">
    <location>
        <begin position="453"/>
        <end position="492"/>
    </location>
</feature>
<comment type="caution">
    <text evidence="9">The sequence shown here is derived from an EMBL/GenBank/DDBJ whole genome shotgun (WGS) entry which is preliminary data.</text>
</comment>
<dbReference type="InterPro" id="IPR038557">
    <property type="entry name" value="RLR_C_sf"/>
</dbReference>
<evidence type="ECO:0000313" key="9">
    <source>
        <dbReference type="EMBL" id="CAF3816336.1"/>
    </source>
</evidence>
<dbReference type="SUPFAM" id="SSF88874">
    <property type="entry name" value="Receptor-binding domain of short tail fibre protein gp12"/>
    <property type="match status" value="1"/>
</dbReference>
<feature type="domain" description="RLR CTR" evidence="8">
    <location>
        <begin position="1173"/>
        <end position="1308"/>
    </location>
</feature>
<dbReference type="Gene3D" id="3.40.50.300">
    <property type="entry name" value="P-loop containing nucleotide triphosphate hydrolases"/>
    <property type="match status" value="2"/>
</dbReference>
<dbReference type="InterPro" id="IPR014001">
    <property type="entry name" value="Helicase_ATP-bd"/>
</dbReference>
<dbReference type="InterPro" id="IPR011083">
    <property type="entry name" value="Phage_tail_collar_dom"/>
</dbReference>
<feature type="compositionally biased region" description="Low complexity" evidence="5">
    <location>
        <begin position="453"/>
        <end position="466"/>
    </location>
</feature>
<feature type="compositionally biased region" description="Polar residues" evidence="5">
    <location>
        <begin position="480"/>
        <end position="489"/>
    </location>
</feature>
<dbReference type="Gene3D" id="2.170.150.30">
    <property type="entry name" value="RIG-I-like receptor, C-terminal regulatory domain"/>
    <property type="match status" value="1"/>
</dbReference>
<dbReference type="GO" id="GO:0045087">
    <property type="term" value="P:innate immune response"/>
    <property type="evidence" value="ECO:0007669"/>
    <property type="project" value="UniProtKB-KW"/>
</dbReference>
<evidence type="ECO:0000256" key="4">
    <source>
        <dbReference type="ARBA" id="ARBA00049390"/>
    </source>
</evidence>